<dbReference type="EMBL" id="CAMXCT030006551">
    <property type="protein sequence ID" value="CAL4803106.1"/>
    <property type="molecule type" value="Genomic_DNA"/>
</dbReference>
<evidence type="ECO:0000256" key="3">
    <source>
        <dbReference type="ARBA" id="ARBA00022964"/>
    </source>
</evidence>
<accession>A0A9P1GLG8</accession>
<dbReference type="Gene3D" id="2.70.70.10">
    <property type="entry name" value="Glucose Permease (Domain IIA)"/>
    <property type="match status" value="1"/>
</dbReference>
<dbReference type="EMBL" id="CAMXCT020006551">
    <property type="protein sequence ID" value="CAL1169169.1"/>
    <property type="molecule type" value="Genomic_DNA"/>
</dbReference>
<keyword evidence="6" id="KW-0863">Zinc-finger</keyword>
<dbReference type="SUPFAM" id="SSF64268">
    <property type="entry name" value="PX domain"/>
    <property type="match status" value="1"/>
</dbReference>
<keyword evidence="5" id="KW-0408">Iron</keyword>
<evidence type="ECO:0000313" key="10">
    <source>
        <dbReference type="EMBL" id="CAL1169169.1"/>
    </source>
</evidence>
<evidence type="ECO:0000313" key="9">
    <source>
        <dbReference type="EMBL" id="CAI4015794.1"/>
    </source>
</evidence>
<evidence type="ECO:0000259" key="8">
    <source>
        <dbReference type="PROSITE" id="PS51471"/>
    </source>
</evidence>
<dbReference type="InterPro" id="IPR045054">
    <property type="entry name" value="P4HA-like"/>
</dbReference>
<evidence type="ECO:0000313" key="12">
    <source>
        <dbReference type="Proteomes" id="UP001152797"/>
    </source>
</evidence>
<dbReference type="GO" id="GO:0005506">
    <property type="term" value="F:iron ion binding"/>
    <property type="evidence" value="ECO:0007669"/>
    <property type="project" value="InterPro"/>
</dbReference>
<evidence type="ECO:0000259" key="7">
    <source>
        <dbReference type="PROSITE" id="PS50089"/>
    </source>
</evidence>
<dbReference type="PANTHER" id="PTHR10869:SF246">
    <property type="entry name" value="TRANSMEMBRANE PROLYL 4-HYDROXYLASE"/>
    <property type="match status" value="1"/>
</dbReference>
<reference evidence="9" key="1">
    <citation type="submission" date="2022-10" db="EMBL/GenBank/DDBJ databases">
        <authorList>
            <person name="Chen Y."/>
            <person name="Dougan E. K."/>
            <person name="Chan C."/>
            <person name="Rhodes N."/>
            <person name="Thang M."/>
        </authorList>
    </citation>
    <scope>NUCLEOTIDE SEQUENCE</scope>
</reference>
<keyword evidence="4" id="KW-0560">Oxidoreductase</keyword>
<dbReference type="Proteomes" id="UP001152797">
    <property type="component" value="Unassembled WGS sequence"/>
</dbReference>
<name>A0A9P1GLG8_9DINO</name>
<dbReference type="InterPro" id="IPR005123">
    <property type="entry name" value="Oxoglu/Fe-dep_dioxygenase_dom"/>
</dbReference>
<dbReference type="InterPro" id="IPR013083">
    <property type="entry name" value="Znf_RING/FYVE/PHD"/>
</dbReference>
<feature type="domain" description="RING-type" evidence="7">
    <location>
        <begin position="1231"/>
        <end position="1273"/>
    </location>
</feature>
<evidence type="ECO:0000256" key="1">
    <source>
        <dbReference type="ARBA" id="ARBA00001961"/>
    </source>
</evidence>
<sequence>MAFAMEESWGRPRLSQLKNDFAGAEAGLEAPASQALFERSDECDLQKPAPSGVAALPEEEEVPEYSVQVSGFEPARRGRHVIYTLTIRRGNAHWPIRRRFRQVAKLHEQLLLGFGRSSMKAGLPKLPPKVTCRYLSEDFFPGFHILERVDGDRFNVYARGQAKGVPPTIDLTGLTFAAAQQRLESYLKIKPREMLQLPMALFTSQGEQVLDLAGHSLLFLIEAGQWMWPAVRVGFIQNVSGLPGVRLRTVSLRPVILEVESFMTQQEASEIMALGAQQGLTASQGQMQSNDLKKGTSHASFRTSRQAWLHNELSLVIADLDERTAKLTRIPAAHNEPMQLLRYDAGNYYHAHLDWTELDLYPDQRQIWLDSHFGHFDRIATVFWYLNDVQQGGHTIFPKRGQPICAPGSLGGPSARYCRGALDPDMDSCTKGLKVKPRRARTILWYNFLATGRGDRNALHAGCAVGENETKWSVNKWVRNKPWTTPSAPWTPNHPALKRFGWRDPNGQEPSEDACHISFQNGFAAPVTLLWIPAMGKTKQLATIPAQERKAQLSYHGHRFQVQAGDHLSNEVRSPCELRAMFGYAGGRGDEIYQSLMLGLDHCEAGEQLLEQKKFHQAKGMLEKAWNLVEPCIWSADNYGYGKRCDRYCARIQAALARCKVDSAPDSDVVSEEVLEKMRKALPDDGLNPDAHLDFAKVLIRSLGSGFCQNEANWLDERYVEAHYHVSVACALKRANKSGGHHQGMGRRQDAPGTVPASVKKAFADLGDDGGWKRVILCTSQTAFCSWLEADKAAAALTSSTPAGKNFQKQKATFVLLHGMYPLSVSMSNCKIDLYGIVDQHRRVELVASDVDLPLLQVDAASRVRLHNLCISRNSSQSQSERPLMGLAGASCVSMSKIRHARDMAGPAVEAMDQGTFFALHDCSLTSFSDSTKTTVGSPQVVVKHGATGTIGKGTTTVVNFKFGGQPDALQATNAAAMPGSQSPIASSTLQTAESREAFFVAMRQLAQAAVSFQQLDPLGCFSKYLKGSSVVLCGTGAELEAALCGADAPGPVIVCLTKSGLAVSQPLQVQEGVLIGMATGNCCEMTIEVQTDTGSVNLESDSAKLEVKTKNATAALTVIDVDVKIKSTSTPEFLRNLQHFMGAEDLKDFGDLALQMQEYFEALLRYIPFVDQCEALREFLCSVDVSQMSYDALLDLEQAMGRGGPELRVDAQLIAALPKREVASKCAGCCVICQEPMEKDEDVRVLPCGHEYHFECISQWIHESNTCCVHCPSGSVVLWMWVKWTEGPRRRTCTTSEWRWFLRPGSIGTRAPCTSKLAQPLAQPVHYGILSDGPEKGSAISMRGFEASKAGSAVLSSGFPVGTRFLTTKWRFVAALSNALRCEDKPMTERTKALRQSRSRSPRGAIEGDWPGCHVAHGKAPWILGIEDLQSTAFGDGNLPDISIDPRRKVLSVINVQDETRCFYISVFSPCLGRVGRGIWRSFACGKARRTDGSTVEVTTFVLVVPARNIMDVCKLSTKDVEGVDVHSDIVVLKPAAALTECSFYGFPLEGGPFRCSQGRGGKLTHFAHPSTFYALDFDCPVGTPVLAMEDGIVTQRLDQETVSGIDVENFFKWNQLTIHQKDGNWAEYVHLQAALVEVGSQVLRGQCIARSGDVGFCPSPHLHVVQCIRHGGPHRSSHLLVLAAQEVHRSSAADADSVPFAFQTEAYQFECEEGKWYTAQGEVTIAIS</sequence>
<evidence type="ECO:0000313" key="11">
    <source>
        <dbReference type="EMBL" id="CAL4803106.1"/>
    </source>
</evidence>
<evidence type="ECO:0000256" key="5">
    <source>
        <dbReference type="ARBA" id="ARBA00023004"/>
    </source>
</evidence>
<dbReference type="CDD" id="cd06093">
    <property type="entry name" value="PX_domain"/>
    <property type="match status" value="1"/>
</dbReference>
<dbReference type="PANTHER" id="PTHR10869">
    <property type="entry name" value="PROLYL 4-HYDROXYLASE ALPHA SUBUNIT"/>
    <property type="match status" value="1"/>
</dbReference>
<feature type="domain" description="Fe2OG dioxygenase" evidence="8">
    <location>
        <begin position="334"/>
        <end position="480"/>
    </location>
</feature>
<proteinExistence type="predicted"/>
<dbReference type="SUPFAM" id="SSF57850">
    <property type="entry name" value="RING/U-box"/>
    <property type="match status" value="1"/>
</dbReference>
<dbReference type="SUPFAM" id="SSF51261">
    <property type="entry name" value="Duplicated hybrid motif"/>
    <property type="match status" value="1"/>
</dbReference>
<protein>
    <submittedName>
        <fullName evidence="11">Fe2OG dioxygenase domain-containing protein</fullName>
    </submittedName>
</protein>
<dbReference type="InterPro" id="IPR011055">
    <property type="entry name" value="Dup_hybrid_motif"/>
</dbReference>
<dbReference type="SMART" id="SM00184">
    <property type="entry name" value="RING"/>
    <property type="match status" value="1"/>
</dbReference>
<comment type="caution">
    <text evidence="9">The sequence shown here is derived from an EMBL/GenBank/DDBJ whole genome shotgun (WGS) entry which is preliminary data.</text>
</comment>
<reference evidence="10" key="2">
    <citation type="submission" date="2024-04" db="EMBL/GenBank/DDBJ databases">
        <authorList>
            <person name="Chen Y."/>
            <person name="Shah S."/>
            <person name="Dougan E. K."/>
            <person name="Thang M."/>
            <person name="Chan C."/>
        </authorList>
    </citation>
    <scope>NUCLEOTIDE SEQUENCE [LARGE SCALE GENOMIC DNA]</scope>
</reference>
<dbReference type="CDD" id="cd12797">
    <property type="entry name" value="M23_peptidase"/>
    <property type="match status" value="1"/>
</dbReference>
<evidence type="ECO:0000256" key="2">
    <source>
        <dbReference type="ARBA" id="ARBA00022723"/>
    </source>
</evidence>
<dbReference type="PROSITE" id="PS51471">
    <property type="entry name" value="FE2OG_OXY"/>
    <property type="match status" value="1"/>
</dbReference>
<evidence type="ECO:0000256" key="6">
    <source>
        <dbReference type="PROSITE-ProRule" id="PRU00175"/>
    </source>
</evidence>
<dbReference type="InterPro" id="IPR001841">
    <property type="entry name" value="Znf_RING"/>
</dbReference>
<dbReference type="InterPro" id="IPR044862">
    <property type="entry name" value="Pro_4_hyd_alph_FE2OG_OXY"/>
</dbReference>
<dbReference type="Pfam" id="PF13639">
    <property type="entry name" value="zf-RING_2"/>
    <property type="match status" value="1"/>
</dbReference>
<dbReference type="GO" id="GO:0035091">
    <property type="term" value="F:phosphatidylinositol binding"/>
    <property type="evidence" value="ECO:0007669"/>
    <property type="project" value="InterPro"/>
</dbReference>
<dbReference type="GO" id="GO:0031418">
    <property type="term" value="F:L-ascorbic acid binding"/>
    <property type="evidence" value="ECO:0007669"/>
    <property type="project" value="InterPro"/>
</dbReference>
<evidence type="ECO:0000256" key="4">
    <source>
        <dbReference type="ARBA" id="ARBA00023002"/>
    </source>
</evidence>
<dbReference type="Gene3D" id="2.60.120.620">
    <property type="entry name" value="q2cbj1_9rhob like domain"/>
    <property type="match status" value="1"/>
</dbReference>
<dbReference type="GO" id="GO:0008270">
    <property type="term" value="F:zinc ion binding"/>
    <property type="evidence" value="ECO:0007669"/>
    <property type="project" value="UniProtKB-KW"/>
</dbReference>
<keyword evidence="3 11" id="KW-0223">Dioxygenase</keyword>
<dbReference type="Gene3D" id="3.30.40.10">
    <property type="entry name" value="Zinc/RING finger domain, C3HC4 (zinc finger)"/>
    <property type="match status" value="1"/>
</dbReference>
<dbReference type="EMBL" id="CAMXCT010006551">
    <property type="protein sequence ID" value="CAI4015794.1"/>
    <property type="molecule type" value="Genomic_DNA"/>
</dbReference>
<dbReference type="CDD" id="cd16454">
    <property type="entry name" value="RING-H2_PA-TM-RING"/>
    <property type="match status" value="1"/>
</dbReference>
<dbReference type="Pfam" id="PF01551">
    <property type="entry name" value="Peptidase_M23"/>
    <property type="match status" value="1"/>
</dbReference>
<dbReference type="InterPro" id="IPR016047">
    <property type="entry name" value="M23ase_b-sheet_dom"/>
</dbReference>
<dbReference type="GO" id="GO:0005783">
    <property type="term" value="C:endoplasmic reticulum"/>
    <property type="evidence" value="ECO:0007669"/>
    <property type="project" value="TreeGrafter"/>
</dbReference>
<organism evidence="9">
    <name type="scientific">Cladocopium goreaui</name>
    <dbReference type="NCBI Taxonomy" id="2562237"/>
    <lineage>
        <taxon>Eukaryota</taxon>
        <taxon>Sar</taxon>
        <taxon>Alveolata</taxon>
        <taxon>Dinophyceae</taxon>
        <taxon>Suessiales</taxon>
        <taxon>Symbiodiniaceae</taxon>
        <taxon>Cladocopium</taxon>
    </lineage>
</organism>
<dbReference type="PROSITE" id="PS50089">
    <property type="entry name" value="ZF_RING_2"/>
    <property type="match status" value="1"/>
</dbReference>
<gene>
    <name evidence="9" type="ORF">C1SCF055_LOCUS40602</name>
</gene>
<dbReference type="InterPro" id="IPR006620">
    <property type="entry name" value="Pro_4_hyd_alph"/>
</dbReference>
<dbReference type="GO" id="GO:0004656">
    <property type="term" value="F:procollagen-proline 4-dioxygenase activity"/>
    <property type="evidence" value="ECO:0007669"/>
    <property type="project" value="TreeGrafter"/>
</dbReference>
<comment type="cofactor">
    <cofactor evidence="1">
        <name>L-ascorbate</name>
        <dbReference type="ChEBI" id="CHEBI:38290"/>
    </cofactor>
</comment>
<keyword evidence="12" id="KW-1185">Reference proteome</keyword>
<dbReference type="Gene3D" id="3.30.1520.10">
    <property type="entry name" value="Phox-like domain"/>
    <property type="match status" value="1"/>
</dbReference>
<dbReference type="OrthoDB" id="420380at2759"/>
<dbReference type="SMART" id="SM00702">
    <property type="entry name" value="P4Hc"/>
    <property type="match status" value="1"/>
</dbReference>
<keyword evidence="6" id="KW-0862">Zinc</keyword>
<dbReference type="Pfam" id="PF13640">
    <property type="entry name" value="2OG-FeII_Oxy_3"/>
    <property type="match status" value="1"/>
</dbReference>
<keyword evidence="2" id="KW-0479">Metal-binding</keyword>
<dbReference type="InterPro" id="IPR036871">
    <property type="entry name" value="PX_dom_sf"/>
</dbReference>